<dbReference type="OrthoDB" id="551860at2759"/>
<name>A0A835TFF3_CHLIN</name>
<feature type="region of interest" description="Disordered" evidence="2">
    <location>
        <begin position="82"/>
        <end position="112"/>
    </location>
</feature>
<reference evidence="3" key="1">
    <citation type="journal article" date="2020" name="bioRxiv">
        <title>Comparative genomics of Chlamydomonas.</title>
        <authorList>
            <person name="Craig R.J."/>
            <person name="Hasan A.R."/>
            <person name="Ness R.W."/>
            <person name="Keightley P.D."/>
        </authorList>
    </citation>
    <scope>NUCLEOTIDE SEQUENCE</scope>
    <source>
        <strain evidence="3">SAG 7.73</strain>
    </source>
</reference>
<evidence type="ECO:0000313" key="4">
    <source>
        <dbReference type="Proteomes" id="UP000650467"/>
    </source>
</evidence>
<feature type="coiled-coil region" evidence="1">
    <location>
        <begin position="332"/>
        <end position="359"/>
    </location>
</feature>
<evidence type="ECO:0000256" key="1">
    <source>
        <dbReference type="SAM" id="Coils"/>
    </source>
</evidence>
<feature type="region of interest" description="Disordered" evidence="2">
    <location>
        <begin position="197"/>
        <end position="233"/>
    </location>
</feature>
<feature type="region of interest" description="Disordered" evidence="2">
    <location>
        <begin position="284"/>
        <end position="307"/>
    </location>
</feature>
<accession>A0A835TFF3</accession>
<comment type="caution">
    <text evidence="3">The sequence shown here is derived from an EMBL/GenBank/DDBJ whole genome shotgun (WGS) entry which is preliminary data.</text>
</comment>
<feature type="compositionally biased region" description="Polar residues" evidence="2">
    <location>
        <begin position="99"/>
        <end position="109"/>
    </location>
</feature>
<gene>
    <name evidence="3" type="ORF">HXX76_006342</name>
</gene>
<feature type="region of interest" description="Disordered" evidence="2">
    <location>
        <begin position="497"/>
        <end position="535"/>
    </location>
</feature>
<feature type="compositionally biased region" description="Low complexity" evidence="2">
    <location>
        <begin position="288"/>
        <end position="298"/>
    </location>
</feature>
<keyword evidence="1" id="KW-0175">Coiled coil</keyword>
<evidence type="ECO:0000256" key="2">
    <source>
        <dbReference type="SAM" id="MobiDB-lite"/>
    </source>
</evidence>
<sequence>MRSALMAFESEVGYAAPARERAFFSALRTQLMEAAACREPEQRDMQLAAAYKWFSKHKPQGPEVDPITAAVLASSLSVEAAGDGRASQQGYGGPPQPPASMQQRLNAAHSSAVGTGGYGGAAAAAQAGPQGKHQFFGVFSGTTGAGGSGGGAGPGPSSAYLAGSARQGSARGPSPSAAGSRPVASSLSLNHPLVMHPTVAHGSAGAGAGAGPSARGGPAGPSGAGGGGPGRARFASTDMYAPGKLVRTQELDELDHRAAAAAAAADGGRGGGLMHAKPWLTGPFKSNAGTGSAAASRGAGAGKGGATAAEEEELVALREKWTAMDSKTSASVADVQAKVAEWTLQRARLEEEIVRRQEANRFAKPGAAGGGGAPWQQPPGMRRPGETDDHGLPAGTLSPYANANADLAAATAAAAASSATAPSSVSFMLPGGGGAAASNAAVAGANMRLRHAEVASYDRGRADLVARLAQLGLGVNSDTLDRALRPVEDRPFLDCISRLPKPGEHLPSRPGSVRLPAAKKKRSKSAGKARPKSGR</sequence>
<evidence type="ECO:0000313" key="3">
    <source>
        <dbReference type="EMBL" id="KAG2436820.1"/>
    </source>
</evidence>
<feature type="compositionally biased region" description="Basic residues" evidence="2">
    <location>
        <begin position="517"/>
        <end position="535"/>
    </location>
</feature>
<dbReference type="EMBL" id="JAEHOC010000012">
    <property type="protein sequence ID" value="KAG2436820.1"/>
    <property type="molecule type" value="Genomic_DNA"/>
</dbReference>
<protein>
    <submittedName>
        <fullName evidence="3">Uncharacterized protein</fullName>
    </submittedName>
</protein>
<organism evidence="3 4">
    <name type="scientific">Chlamydomonas incerta</name>
    <dbReference type="NCBI Taxonomy" id="51695"/>
    <lineage>
        <taxon>Eukaryota</taxon>
        <taxon>Viridiplantae</taxon>
        <taxon>Chlorophyta</taxon>
        <taxon>core chlorophytes</taxon>
        <taxon>Chlorophyceae</taxon>
        <taxon>CS clade</taxon>
        <taxon>Chlamydomonadales</taxon>
        <taxon>Chlamydomonadaceae</taxon>
        <taxon>Chlamydomonas</taxon>
    </lineage>
</organism>
<feature type="region of interest" description="Disordered" evidence="2">
    <location>
        <begin position="361"/>
        <end position="398"/>
    </location>
</feature>
<dbReference type="AlphaFoldDB" id="A0A835TFF3"/>
<feature type="compositionally biased region" description="Gly residues" evidence="2">
    <location>
        <begin position="145"/>
        <end position="154"/>
    </location>
</feature>
<feature type="compositionally biased region" description="Low complexity" evidence="2">
    <location>
        <begin position="155"/>
        <end position="184"/>
    </location>
</feature>
<keyword evidence="4" id="KW-1185">Reference proteome</keyword>
<proteinExistence type="predicted"/>
<feature type="region of interest" description="Disordered" evidence="2">
    <location>
        <begin position="145"/>
        <end position="184"/>
    </location>
</feature>
<feature type="compositionally biased region" description="Gly residues" evidence="2">
    <location>
        <begin position="217"/>
        <end position="230"/>
    </location>
</feature>
<dbReference type="Proteomes" id="UP000650467">
    <property type="component" value="Unassembled WGS sequence"/>
</dbReference>